<accession>A0A942SUE0</accession>
<dbReference type="InterPro" id="IPR020845">
    <property type="entry name" value="AMP-binding_CS"/>
</dbReference>
<dbReference type="Gene3D" id="3.40.50.12780">
    <property type="entry name" value="N-terminal domain of ligase-like"/>
    <property type="match status" value="1"/>
</dbReference>
<evidence type="ECO:0000313" key="5">
    <source>
        <dbReference type="EMBL" id="MBS4180360.1"/>
    </source>
</evidence>
<dbReference type="EMBL" id="JAGYPE010000001">
    <property type="protein sequence ID" value="MBS4180360.1"/>
    <property type="molecule type" value="Genomic_DNA"/>
</dbReference>
<dbReference type="Gene3D" id="3.30.300.30">
    <property type="match status" value="1"/>
</dbReference>
<dbReference type="AlphaFoldDB" id="A0A942SUE0"/>
<dbReference type="InterPro" id="IPR045851">
    <property type="entry name" value="AMP-bd_C_sf"/>
</dbReference>
<dbReference type="InterPro" id="IPR042099">
    <property type="entry name" value="ANL_N_sf"/>
</dbReference>
<dbReference type="Pfam" id="PF00501">
    <property type="entry name" value="AMP-binding"/>
    <property type="match status" value="1"/>
</dbReference>
<dbReference type="InterPro" id="IPR025110">
    <property type="entry name" value="AMP-bd_C"/>
</dbReference>
<reference evidence="5" key="1">
    <citation type="submission" date="2021-05" db="EMBL/GenBank/DDBJ databases">
        <title>Novel Bacillus species.</title>
        <authorList>
            <person name="Liu G."/>
        </authorList>
    </citation>
    <scope>NUCLEOTIDE SEQUENCE</scope>
    <source>
        <strain evidence="5 7">FJAT-50051</strain>
    </source>
</reference>
<evidence type="ECO:0000259" key="4">
    <source>
        <dbReference type="Pfam" id="PF13193"/>
    </source>
</evidence>
<dbReference type="InterPro" id="IPR050237">
    <property type="entry name" value="ATP-dep_AMP-bd_enzyme"/>
</dbReference>
<keyword evidence="2 5" id="KW-0436">Ligase</keyword>
<dbReference type="CDD" id="cd05936">
    <property type="entry name" value="FC-FACS_FadD_like"/>
    <property type="match status" value="1"/>
</dbReference>
<dbReference type="Proteomes" id="UP000677265">
    <property type="component" value="Unassembled WGS sequence"/>
</dbReference>
<evidence type="ECO:0000256" key="1">
    <source>
        <dbReference type="ARBA" id="ARBA00006432"/>
    </source>
</evidence>
<evidence type="ECO:0000313" key="6">
    <source>
        <dbReference type="EMBL" id="MCH6263945.1"/>
    </source>
</evidence>
<evidence type="ECO:0000256" key="2">
    <source>
        <dbReference type="ARBA" id="ARBA00022598"/>
    </source>
</evidence>
<dbReference type="PANTHER" id="PTHR43767">
    <property type="entry name" value="LONG-CHAIN-FATTY-ACID--COA LIGASE"/>
    <property type="match status" value="1"/>
</dbReference>
<dbReference type="PANTHER" id="PTHR43767:SF1">
    <property type="entry name" value="NONRIBOSOMAL PEPTIDE SYNTHASE PES1 (EUROFUNG)-RELATED"/>
    <property type="match status" value="1"/>
</dbReference>
<feature type="domain" description="AMP-binding enzyme C-terminal" evidence="4">
    <location>
        <begin position="444"/>
        <end position="519"/>
    </location>
</feature>
<dbReference type="FunFam" id="3.40.50.12780:FF:000003">
    <property type="entry name" value="Long-chain-fatty-acid--CoA ligase FadD"/>
    <property type="match status" value="1"/>
</dbReference>
<proteinExistence type="inferred from homology"/>
<dbReference type="GO" id="GO:0016878">
    <property type="term" value="F:acid-thiol ligase activity"/>
    <property type="evidence" value="ECO:0007669"/>
    <property type="project" value="UniProtKB-ARBA"/>
</dbReference>
<comment type="similarity">
    <text evidence="1">Belongs to the ATP-dependent AMP-binding enzyme family.</text>
</comment>
<feature type="domain" description="AMP-dependent synthetase/ligase" evidence="3">
    <location>
        <begin position="36"/>
        <end position="394"/>
    </location>
</feature>
<gene>
    <name evidence="6" type="ORF">KHB02_000205</name>
    <name evidence="5" type="ORF">KHB02_03035</name>
</gene>
<comment type="caution">
    <text evidence="5">The sequence shown here is derived from an EMBL/GenBank/DDBJ whole genome shotgun (WGS) entry which is preliminary data.</text>
</comment>
<organism evidence="5">
    <name type="scientific">Neobacillus citreus</name>
    <dbReference type="NCBI Taxonomy" id="2833578"/>
    <lineage>
        <taxon>Bacteria</taxon>
        <taxon>Bacillati</taxon>
        <taxon>Bacillota</taxon>
        <taxon>Bacilli</taxon>
        <taxon>Bacillales</taxon>
        <taxon>Bacillaceae</taxon>
        <taxon>Neobacillus</taxon>
    </lineage>
</organism>
<dbReference type="EMBL" id="JAGYPE020000001">
    <property type="protein sequence ID" value="MCH6263945.1"/>
    <property type="molecule type" value="Genomic_DNA"/>
</dbReference>
<dbReference type="SUPFAM" id="SSF56801">
    <property type="entry name" value="Acetyl-CoA synthetase-like"/>
    <property type="match status" value="1"/>
</dbReference>
<evidence type="ECO:0000259" key="3">
    <source>
        <dbReference type="Pfam" id="PF00501"/>
    </source>
</evidence>
<name>A0A942SUE0_9BACI</name>
<dbReference type="Pfam" id="PF13193">
    <property type="entry name" value="AMP-binding_C"/>
    <property type="match status" value="1"/>
</dbReference>
<keyword evidence="7" id="KW-1185">Reference proteome</keyword>
<dbReference type="RefSeq" id="WP_213140354.1">
    <property type="nucleotide sequence ID" value="NZ_JAGYPE020000001.1"/>
</dbReference>
<sequence length="540" mass="60191">MNVLNKPWFFSYPEQVPYEITPPAVSIDDLLKNTSSLHPEKTAVIDNQKAKTYYQLNSDVDRLASALYDSGFKKGDKLAIMLPNCLEYIISFFAVQRLGGTVVQVNPMYTPRELEYILKDSEAVWFITNRIQVPKLEQIGYKDKLTVLIAEGEKDVKDSLNAWIEKGTNPSPEVNIDVENDIAILQYTGGTTGRAKGVMISHYNLISNLYQNKESSVGEASEGSWERIIGIAPMFHAMGLTTMVTTIFRGGTFNTISRFELNLLVETIRNFKPTTFSGSPTMYIALLNHPHLTSEDLNSIKICSSGSAPLSVEIMNRFEEKTGAPIIEAYGLSEATTMVTKNPSEGVRKPGSIGIPIPSTDCRIVDIATGTIELPVGETGELIVKGPQVMKGYWKNEEETAHALRDGWLFTGDLAVMDEDGYFYIVGRKKDMIIAGGYNIYPLEIEEVLYQLPAVREVCVYGVPDPYRGETVKAAIVLKENAALTEKEVEDWCNQNLARYKVPRLIEFRDELPKTAVGKILRTKLIEQEKESAALGGRKE</sequence>
<dbReference type="FunFam" id="3.30.300.30:FF:000008">
    <property type="entry name" value="2,3-dihydroxybenzoate-AMP ligase"/>
    <property type="match status" value="1"/>
</dbReference>
<dbReference type="PROSITE" id="PS00455">
    <property type="entry name" value="AMP_BINDING"/>
    <property type="match status" value="1"/>
</dbReference>
<protein>
    <submittedName>
        <fullName evidence="5">Long-chain fatty acid--CoA ligase</fullName>
    </submittedName>
</protein>
<dbReference type="InterPro" id="IPR000873">
    <property type="entry name" value="AMP-dep_synth/lig_dom"/>
</dbReference>
<evidence type="ECO:0000313" key="7">
    <source>
        <dbReference type="Proteomes" id="UP000677265"/>
    </source>
</evidence>